<evidence type="ECO:0000256" key="3">
    <source>
        <dbReference type="ARBA" id="ARBA00022692"/>
    </source>
</evidence>
<comment type="caution">
    <text evidence="8">The sequence shown here is derived from an EMBL/GenBank/DDBJ whole genome shotgun (WGS) entry which is preliminary data.</text>
</comment>
<keyword evidence="3 6" id="KW-0812">Transmembrane</keyword>
<name>A0A4Y7RPL0_9FIRM</name>
<gene>
    <name evidence="8" type="ORF">Pmgp_01963</name>
</gene>
<evidence type="ECO:0000256" key="6">
    <source>
        <dbReference type="SAM" id="Phobius"/>
    </source>
</evidence>
<keyword evidence="5 6" id="KW-0472">Membrane</keyword>
<dbReference type="PANTHER" id="PTHR35007:SF2">
    <property type="entry name" value="PILUS ASSEMBLE PROTEIN"/>
    <property type="match status" value="1"/>
</dbReference>
<reference evidence="8 9" key="1">
    <citation type="journal article" date="2018" name="Environ. Microbiol.">
        <title>Novel energy conservation strategies and behaviour of Pelotomaculum schinkii driving syntrophic propionate catabolism.</title>
        <authorList>
            <person name="Hidalgo-Ahumada C.A.P."/>
            <person name="Nobu M.K."/>
            <person name="Narihiro T."/>
            <person name="Tamaki H."/>
            <person name="Liu W.T."/>
            <person name="Kamagata Y."/>
            <person name="Stams A.J.M."/>
            <person name="Imachi H."/>
            <person name="Sousa D.Z."/>
        </authorList>
    </citation>
    <scope>NUCLEOTIDE SEQUENCE [LARGE SCALE GENOMIC DNA]</scope>
    <source>
        <strain evidence="8 9">MGP</strain>
    </source>
</reference>
<evidence type="ECO:0000256" key="4">
    <source>
        <dbReference type="ARBA" id="ARBA00022989"/>
    </source>
</evidence>
<evidence type="ECO:0000256" key="5">
    <source>
        <dbReference type="ARBA" id="ARBA00023136"/>
    </source>
</evidence>
<evidence type="ECO:0000313" key="8">
    <source>
        <dbReference type="EMBL" id="TEB10948.1"/>
    </source>
</evidence>
<keyword evidence="4 6" id="KW-1133">Transmembrane helix</keyword>
<feature type="transmembrane region" description="Helical" evidence="6">
    <location>
        <begin position="6"/>
        <end position="23"/>
    </location>
</feature>
<dbReference type="InterPro" id="IPR018076">
    <property type="entry name" value="T2SS_GspF_dom"/>
</dbReference>
<keyword evidence="9" id="KW-1185">Reference proteome</keyword>
<dbReference type="Proteomes" id="UP000297597">
    <property type="component" value="Unassembled WGS sequence"/>
</dbReference>
<dbReference type="EMBL" id="QFFZ01000019">
    <property type="protein sequence ID" value="TEB10948.1"/>
    <property type="molecule type" value="Genomic_DNA"/>
</dbReference>
<evidence type="ECO:0000256" key="2">
    <source>
        <dbReference type="ARBA" id="ARBA00022475"/>
    </source>
</evidence>
<proteinExistence type="predicted"/>
<organism evidence="8 9">
    <name type="scientific">Pelotomaculum propionicicum</name>
    <dbReference type="NCBI Taxonomy" id="258475"/>
    <lineage>
        <taxon>Bacteria</taxon>
        <taxon>Bacillati</taxon>
        <taxon>Bacillota</taxon>
        <taxon>Clostridia</taxon>
        <taxon>Eubacteriales</taxon>
        <taxon>Desulfotomaculaceae</taxon>
        <taxon>Pelotomaculum</taxon>
    </lineage>
</organism>
<feature type="transmembrane region" description="Helical" evidence="6">
    <location>
        <begin position="130"/>
        <end position="149"/>
    </location>
</feature>
<dbReference type="RefSeq" id="WP_134213808.1">
    <property type="nucleotide sequence ID" value="NZ_QFFZ01000019.1"/>
</dbReference>
<feature type="transmembrane region" description="Helical" evidence="6">
    <location>
        <begin position="103"/>
        <end position="124"/>
    </location>
</feature>
<accession>A0A4Y7RPL0</accession>
<evidence type="ECO:0000259" key="7">
    <source>
        <dbReference type="Pfam" id="PF00482"/>
    </source>
</evidence>
<feature type="transmembrane region" description="Helical" evidence="6">
    <location>
        <begin position="276"/>
        <end position="301"/>
    </location>
</feature>
<dbReference type="OrthoDB" id="9810662at2"/>
<dbReference type="Pfam" id="PF00482">
    <property type="entry name" value="T2SSF"/>
    <property type="match status" value="1"/>
</dbReference>
<protein>
    <recommendedName>
        <fullName evidence="7">Type II secretion system protein GspF domain-containing protein</fullName>
    </recommendedName>
</protein>
<feature type="domain" description="Type II secretion system protein GspF" evidence="7">
    <location>
        <begin position="168"/>
        <end position="293"/>
    </location>
</feature>
<evidence type="ECO:0000256" key="1">
    <source>
        <dbReference type="ARBA" id="ARBA00004651"/>
    </source>
</evidence>
<dbReference type="PANTHER" id="PTHR35007">
    <property type="entry name" value="INTEGRAL MEMBRANE PROTEIN-RELATED"/>
    <property type="match status" value="1"/>
</dbReference>
<keyword evidence="2" id="KW-1003">Cell membrane</keyword>
<dbReference type="AlphaFoldDB" id="A0A4Y7RPL0"/>
<evidence type="ECO:0000313" key="9">
    <source>
        <dbReference type="Proteomes" id="UP000297597"/>
    </source>
</evidence>
<sequence length="306" mass="33996">MLTFIVASVFLEVILILLIYFNRKNKSREELEKRVSEVVGTRTVTVREQELKVPFFRRVVKPVLAKASHLLIRMLPAEKETELNQKIIMAGASEKIAPRELLVVKYLAAAGIAFLLWMLGGLFAKDIIQTTLMGATGLGLGWVLPEYVINKKSMARKLDIEKGLPDVLDLLTVSVEAGLGFDGAMMKVVEKTKSVLSEEFKTALQEVKMGKPRAEALRDMSNRTGADDLATFTGSVILADQLGISIGNILRLQSEQIRQKRRQRAEELALKAPVKILIPLIMFIFPAIFVVLLGPAVIQIADVFLK</sequence>
<dbReference type="GO" id="GO:0005886">
    <property type="term" value="C:plasma membrane"/>
    <property type="evidence" value="ECO:0007669"/>
    <property type="project" value="UniProtKB-SubCell"/>
</dbReference>
<comment type="subcellular location">
    <subcellularLocation>
        <location evidence="1">Cell membrane</location>
        <topology evidence="1">Multi-pass membrane protein</topology>
    </subcellularLocation>
</comment>